<keyword evidence="2" id="KW-1185">Reference proteome</keyword>
<sequence length="401" mass="43985">MIEDRPSQEEILSDHEFCRNVGFHPLSNRPSSSVYECAQDEFHCLSGECIDRRKVCNRQSDCQDDSDETAGNCPVNTNNRGNPSSNSGNKNQKDQDVRPDVQSHPSPTSPVIPVPQPVAPFECQPGEFSCTTGECIAKELTCDKYNDCKDGSDEAKSLCSKVHSINPNPSNGQSQYHETGTEFNPNESSRPLQRPTQGSQTGAGTTSSGSNYQYNGVGGVNDGNSNAANSWHTRLTPCRVPQQPANGRWRLHRSLCDPGSNRECEAPPQLRQMEPGSYLVYTCNDGFVLNGSRDVLCGPGGRWIHEPKCDEIKCPDLSSSTREAVCQLNRQHVSCEIPASVGTDAKLKCRNGFVKEPSYEATFANVTCNVDGTWKPAPIQCHKKPKHVKLVVQGDIVIEDE</sequence>
<reference evidence="1" key="1">
    <citation type="submission" date="2023-04" db="EMBL/GenBank/DDBJ databases">
        <title>A chromosome-level genome assembly of the parasitoid wasp Eretmocerus hayati.</title>
        <authorList>
            <person name="Zhong Y."/>
            <person name="Liu S."/>
            <person name="Liu Y."/>
        </authorList>
    </citation>
    <scope>NUCLEOTIDE SEQUENCE</scope>
    <source>
        <strain evidence="1">ZJU_SS_LIU_2023</strain>
    </source>
</reference>
<name>A0ACC2Q0P4_9HYME</name>
<dbReference type="Proteomes" id="UP001239111">
    <property type="component" value="Chromosome 1"/>
</dbReference>
<gene>
    <name evidence="1" type="ORF">QAD02_024239</name>
</gene>
<comment type="caution">
    <text evidence="1">The sequence shown here is derived from an EMBL/GenBank/DDBJ whole genome shotgun (WGS) entry which is preliminary data.</text>
</comment>
<accession>A0ACC2Q0P4</accession>
<protein>
    <submittedName>
        <fullName evidence="1">Uncharacterized protein</fullName>
    </submittedName>
</protein>
<organism evidence="1 2">
    <name type="scientific">Eretmocerus hayati</name>
    <dbReference type="NCBI Taxonomy" id="131215"/>
    <lineage>
        <taxon>Eukaryota</taxon>
        <taxon>Metazoa</taxon>
        <taxon>Ecdysozoa</taxon>
        <taxon>Arthropoda</taxon>
        <taxon>Hexapoda</taxon>
        <taxon>Insecta</taxon>
        <taxon>Pterygota</taxon>
        <taxon>Neoptera</taxon>
        <taxon>Endopterygota</taxon>
        <taxon>Hymenoptera</taxon>
        <taxon>Apocrita</taxon>
        <taxon>Proctotrupomorpha</taxon>
        <taxon>Chalcidoidea</taxon>
        <taxon>Aphelinidae</taxon>
        <taxon>Aphelininae</taxon>
        <taxon>Eretmocerus</taxon>
    </lineage>
</organism>
<dbReference type="EMBL" id="CM056741">
    <property type="protein sequence ID" value="KAJ8688444.1"/>
    <property type="molecule type" value="Genomic_DNA"/>
</dbReference>
<proteinExistence type="predicted"/>
<evidence type="ECO:0000313" key="1">
    <source>
        <dbReference type="EMBL" id="KAJ8688444.1"/>
    </source>
</evidence>
<evidence type="ECO:0000313" key="2">
    <source>
        <dbReference type="Proteomes" id="UP001239111"/>
    </source>
</evidence>